<organism evidence="1 2">
    <name type="scientific">Catellatospora methionotrophica</name>
    <dbReference type="NCBI Taxonomy" id="121620"/>
    <lineage>
        <taxon>Bacteria</taxon>
        <taxon>Bacillati</taxon>
        <taxon>Actinomycetota</taxon>
        <taxon>Actinomycetes</taxon>
        <taxon>Micromonosporales</taxon>
        <taxon>Micromonosporaceae</taxon>
        <taxon>Catellatospora</taxon>
    </lineage>
</organism>
<dbReference type="AlphaFoldDB" id="A0A8J3LKB3"/>
<accession>A0A8J3LKB3</accession>
<dbReference type="SUPFAM" id="SSF55144">
    <property type="entry name" value="LigT-like"/>
    <property type="match status" value="1"/>
</dbReference>
<sequence length="173" mass="18586">MERTIGIAIGIPQPWGAELDAARASTGDPLAALIPSHVTLLGPTMLPVSAALDRDIDELLAGVAQRCAPFSIQLRGTGTFRPVSQVVFVALATGIGECEQLAGAIRTGPLARDLAHPYHPHVTIGHDVPEPALDDVFDRMADYSARFDVDHFTRYEHNGSGSWQPIRAYPLRG</sequence>
<dbReference type="EMBL" id="BONJ01000025">
    <property type="protein sequence ID" value="GIG16075.1"/>
    <property type="molecule type" value="Genomic_DNA"/>
</dbReference>
<evidence type="ECO:0000313" key="2">
    <source>
        <dbReference type="Proteomes" id="UP000660339"/>
    </source>
</evidence>
<dbReference type="InterPro" id="IPR009097">
    <property type="entry name" value="Cyclic_Pdiesterase"/>
</dbReference>
<evidence type="ECO:0000313" key="1">
    <source>
        <dbReference type="EMBL" id="GIG16075.1"/>
    </source>
</evidence>
<gene>
    <name evidence="1" type="ORF">Cme02nite_44070</name>
</gene>
<keyword evidence="2" id="KW-1185">Reference proteome</keyword>
<dbReference type="PANTHER" id="PTHR40037:SF1">
    <property type="entry name" value="PHOSPHOESTERASE SAOUHSC_00951-RELATED"/>
    <property type="match status" value="1"/>
</dbReference>
<dbReference type="Pfam" id="PF13563">
    <property type="entry name" value="2_5_RNA_ligase2"/>
    <property type="match status" value="1"/>
</dbReference>
<proteinExistence type="predicted"/>
<dbReference type="PANTHER" id="PTHR40037">
    <property type="entry name" value="PHOSPHOESTERASE YJCG-RELATED"/>
    <property type="match status" value="1"/>
</dbReference>
<dbReference type="Proteomes" id="UP000660339">
    <property type="component" value="Unassembled WGS sequence"/>
</dbReference>
<protein>
    <submittedName>
        <fullName evidence="1">Phosphoesterase</fullName>
    </submittedName>
</protein>
<reference evidence="1" key="1">
    <citation type="submission" date="2021-01" db="EMBL/GenBank/DDBJ databases">
        <title>Whole genome shotgun sequence of Catellatospora methionotrophica NBRC 14553.</title>
        <authorList>
            <person name="Komaki H."/>
            <person name="Tamura T."/>
        </authorList>
    </citation>
    <scope>NUCLEOTIDE SEQUENCE</scope>
    <source>
        <strain evidence="1">NBRC 14553</strain>
    </source>
</reference>
<name>A0A8J3LKB3_9ACTN</name>
<comment type="caution">
    <text evidence="1">The sequence shown here is derived from an EMBL/GenBank/DDBJ whole genome shotgun (WGS) entry which is preliminary data.</text>
</comment>
<dbReference type="InterPro" id="IPR050580">
    <property type="entry name" value="2H_phosphoesterase_YjcG-like"/>
</dbReference>
<dbReference type="Gene3D" id="3.90.1140.10">
    <property type="entry name" value="Cyclic phosphodiesterase"/>
    <property type="match status" value="1"/>
</dbReference>
<dbReference type="RefSeq" id="WP_166388935.1">
    <property type="nucleotide sequence ID" value="NZ_BAAATT010000038.1"/>
</dbReference>